<name>A0A0M3KL34_STIGI</name>
<dbReference type="InterPro" id="IPR009017">
    <property type="entry name" value="GFP"/>
</dbReference>
<evidence type="ECO:0000313" key="5">
    <source>
        <dbReference type="PDB" id="4ZB1"/>
    </source>
</evidence>
<dbReference type="EvolutionaryTrace" id="A0A0M3KL34"/>
<dbReference type="PDBsum" id="4ZB1"/>
<dbReference type="Gene3D" id="2.40.155.10">
    <property type="entry name" value="Green fluorescent protein"/>
    <property type="match status" value="1"/>
</dbReference>
<comment type="similarity">
    <text evidence="1">Belongs to the GFP family.</text>
</comment>
<sequence length="231" mass="25983">MVAIPENVRIKAFMEGAINNHHFKCEAEGEGKPYEGTQLERIRVTEGGPLPFSFDILSPHFQYGSVAITKYLSGIPDYFKQSFPEGFSWERTTMYEDGGYVTAHQDTSLDGNCLVYKIKVIGSNLPANGPVMQNKTRGWEPCTEMRYVRGGVLCGQSLMALKCADGNHLTCQLRTTYRSKKPAKKLQMPAFHFSDHRPEILKVSENGNLMEQYEMSVGRYCESVPSKLGHN</sequence>
<keyword evidence="4" id="KW-0599">Photoprotein</keyword>
<reference evidence="5 6" key="1">
    <citation type="journal article" date="2015" name="PLoS ONE">
        <title>Chromophore Deprotonation State Alters the Optical Properties of Blue Chromoprotein.</title>
        <authorList>
            <person name="Chiang C.Y."/>
            <person name="Lee C.C."/>
            <person name="Lo S.Y."/>
            <person name="Wang A.H."/>
            <person name="Tsai H.J."/>
        </authorList>
    </citation>
    <scope>X-RAY CRYSTALLOGRAPHY (2.25 ANGSTROMS)</scope>
</reference>
<evidence type="ECO:0000256" key="4">
    <source>
        <dbReference type="ARBA" id="ARBA00023262"/>
    </source>
</evidence>
<keyword evidence="3" id="KW-0455">Luminescence</keyword>
<dbReference type="SMR" id="A0A0M3KL34"/>
<organism evidence="5">
    <name type="scientific">Stichodactyla gigantea</name>
    <name type="common">Giant carpet anemone</name>
    <name type="synonym">Priapus giganteus</name>
    <dbReference type="NCBI Taxonomy" id="230562"/>
    <lineage>
        <taxon>Eukaryota</taxon>
        <taxon>Metazoa</taxon>
        <taxon>Cnidaria</taxon>
        <taxon>Anthozoa</taxon>
        <taxon>Hexacorallia</taxon>
        <taxon>Actiniaria</taxon>
        <taxon>Stichodactylidae</taxon>
        <taxon>Stichodactyla</taxon>
    </lineage>
</organism>
<evidence type="ECO:0000256" key="2">
    <source>
        <dbReference type="ARBA" id="ARBA00022991"/>
    </source>
</evidence>
<dbReference type="Gene3D" id="3.30.1300.40">
    <property type="match status" value="1"/>
</dbReference>
<dbReference type="AlphaFoldDB" id="A0A0M3KL34"/>
<dbReference type="InterPro" id="IPR011584">
    <property type="entry name" value="GFP-related"/>
</dbReference>
<dbReference type="PDB" id="4ZB1">
    <property type="method" value="X-ray"/>
    <property type="resolution" value="2.25 A"/>
    <property type="chains" value="A/B=1-231"/>
</dbReference>
<proteinExistence type="evidence at protein level"/>
<evidence type="ECO:0007829" key="6">
    <source>
        <dbReference type="PDB" id="4ZB1"/>
    </source>
</evidence>
<keyword evidence="5 6" id="KW-0002">3D-structure</keyword>
<dbReference type="SUPFAM" id="SSF54511">
    <property type="entry name" value="GFP-like"/>
    <property type="match status" value="1"/>
</dbReference>
<accession>A0A0M3KL34</accession>
<keyword evidence="2" id="KW-0157">Chromophore</keyword>
<dbReference type="GO" id="GO:0008218">
    <property type="term" value="P:bioluminescence"/>
    <property type="evidence" value="ECO:0007669"/>
    <property type="project" value="UniProtKB-KW"/>
</dbReference>
<evidence type="ECO:0000256" key="3">
    <source>
        <dbReference type="ARBA" id="ARBA00023223"/>
    </source>
</evidence>
<protein>
    <submittedName>
        <fullName evidence="5">Blue chromoprotein, sgBP</fullName>
    </submittedName>
</protein>
<evidence type="ECO:0000256" key="1">
    <source>
        <dbReference type="ARBA" id="ARBA00008949"/>
    </source>
</evidence>
<dbReference type="Pfam" id="PF01353">
    <property type="entry name" value="GFP"/>
    <property type="match status" value="1"/>
</dbReference>